<evidence type="ECO:0000313" key="1">
    <source>
        <dbReference type="EMBL" id="SIR97151.1"/>
    </source>
</evidence>
<keyword evidence="2" id="KW-1185">Reference proteome</keyword>
<dbReference type="SUPFAM" id="SSF46785">
    <property type="entry name" value="Winged helix' DNA-binding domain"/>
    <property type="match status" value="1"/>
</dbReference>
<reference evidence="2" key="1">
    <citation type="submission" date="2017-01" db="EMBL/GenBank/DDBJ databases">
        <authorList>
            <person name="Varghese N."/>
            <person name="Submissions S."/>
        </authorList>
    </citation>
    <scope>NUCLEOTIDE SEQUENCE [LARGE SCALE GENOMIC DNA]</scope>
    <source>
        <strain evidence="2">type strain: HArc-</strain>
    </source>
</reference>
<proteinExistence type="predicted"/>
<sequence>MHHSGQSRSTVSIPDDIESAQAKLVYLYLSVWPDATTEDLCTALDLTTRTVCLVTSTLRRRGLLERTDTGFKLA</sequence>
<dbReference type="EMBL" id="FTNR01000006">
    <property type="protein sequence ID" value="SIR97151.1"/>
    <property type="molecule type" value="Genomic_DNA"/>
</dbReference>
<gene>
    <name evidence="1" type="ORF">SAMN05421752_106120</name>
</gene>
<name>A0A1N7F9W4_9EURY</name>
<accession>A0A1N7F9W4</accession>
<protein>
    <recommendedName>
        <fullName evidence="3">MarR family protein</fullName>
    </recommendedName>
</protein>
<dbReference type="RefSeq" id="WP_076609061.1">
    <property type="nucleotide sequence ID" value="NZ_FTNR01000006.1"/>
</dbReference>
<dbReference type="OrthoDB" id="182995at2157"/>
<evidence type="ECO:0008006" key="3">
    <source>
        <dbReference type="Google" id="ProtNLM"/>
    </source>
</evidence>
<dbReference type="InterPro" id="IPR036390">
    <property type="entry name" value="WH_DNA-bd_sf"/>
</dbReference>
<dbReference type="AlphaFoldDB" id="A0A1N7F9W4"/>
<dbReference type="Proteomes" id="UP000185936">
    <property type="component" value="Unassembled WGS sequence"/>
</dbReference>
<dbReference type="STRING" id="308853.SAMN05421752_106120"/>
<evidence type="ECO:0000313" key="2">
    <source>
        <dbReference type="Proteomes" id="UP000185936"/>
    </source>
</evidence>
<organism evidence="1 2">
    <name type="scientific">Natronorubrum thiooxidans</name>
    <dbReference type="NCBI Taxonomy" id="308853"/>
    <lineage>
        <taxon>Archaea</taxon>
        <taxon>Methanobacteriati</taxon>
        <taxon>Methanobacteriota</taxon>
        <taxon>Stenosarchaea group</taxon>
        <taxon>Halobacteria</taxon>
        <taxon>Halobacteriales</taxon>
        <taxon>Natrialbaceae</taxon>
        <taxon>Natronorubrum</taxon>
    </lineage>
</organism>